<feature type="chain" id="PRO_5044830382" description="Ig-like domain-containing protein" evidence="5">
    <location>
        <begin position="22"/>
        <end position="435"/>
    </location>
</feature>
<dbReference type="InterPro" id="IPR038765">
    <property type="entry name" value="Papain-like_cys_pep_sf"/>
</dbReference>
<evidence type="ECO:0000256" key="2">
    <source>
        <dbReference type="ARBA" id="ARBA00022670"/>
    </source>
</evidence>
<dbReference type="SUPFAM" id="SSF54001">
    <property type="entry name" value="Cysteine proteinases"/>
    <property type="match status" value="1"/>
</dbReference>
<keyword evidence="2" id="KW-0645">Protease</keyword>
<dbReference type="GO" id="GO:0006508">
    <property type="term" value="P:proteolysis"/>
    <property type="evidence" value="ECO:0007669"/>
    <property type="project" value="UniProtKB-KW"/>
</dbReference>
<comment type="caution">
    <text evidence="7">The sequence shown here is derived from an EMBL/GenBank/DDBJ whole genome shotgun (WGS) entry which is preliminary data.</text>
</comment>
<proteinExistence type="inferred from homology"/>
<feature type="signal peptide" evidence="5">
    <location>
        <begin position="1"/>
        <end position="21"/>
    </location>
</feature>
<dbReference type="CDD" id="cd02248">
    <property type="entry name" value="Peptidase_C1A"/>
    <property type="match status" value="1"/>
</dbReference>
<dbReference type="AlphaFoldDB" id="A0ABD1JTK6"/>
<keyword evidence="4" id="KW-0788">Thiol protease</keyword>
<evidence type="ECO:0000256" key="4">
    <source>
        <dbReference type="ARBA" id="ARBA00022807"/>
    </source>
</evidence>
<dbReference type="SMART" id="SM00645">
    <property type="entry name" value="Pept_C1"/>
    <property type="match status" value="1"/>
</dbReference>
<dbReference type="InterPro" id="IPR013201">
    <property type="entry name" value="Prot_inhib_I29"/>
</dbReference>
<feature type="domain" description="Ig-like" evidence="6">
    <location>
        <begin position="336"/>
        <end position="435"/>
    </location>
</feature>
<dbReference type="InterPro" id="IPR013128">
    <property type="entry name" value="Peptidase_C1A"/>
</dbReference>
<comment type="similarity">
    <text evidence="1">Belongs to the peptidase C1 family.</text>
</comment>
<dbReference type="InterPro" id="IPR013106">
    <property type="entry name" value="Ig_V-set"/>
</dbReference>
<accession>A0ABD1JTK6</accession>
<dbReference type="SMART" id="SM00848">
    <property type="entry name" value="Inhibitor_I29"/>
    <property type="match status" value="1"/>
</dbReference>
<evidence type="ECO:0000256" key="1">
    <source>
        <dbReference type="ARBA" id="ARBA00008455"/>
    </source>
</evidence>
<dbReference type="Gene3D" id="3.90.70.10">
    <property type="entry name" value="Cysteine proteinases"/>
    <property type="match status" value="1"/>
</dbReference>
<gene>
    <name evidence="7" type="ORF">ACEWY4_014828</name>
</gene>
<dbReference type="Proteomes" id="UP001591681">
    <property type="component" value="Unassembled WGS sequence"/>
</dbReference>
<dbReference type="EMBL" id="JBHFQA010000012">
    <property type="protein sequence ID" value="KAL2090140.1"/>
    <property type="molecule type" value="Genomic_DNA"/>
</dbReference>
<evidence type="ECO:0000259" key="6">
    <source>
        <dbReference type="PROSITE" id="PS50835"/>
    </source>
</evidence>
<dbReference type="CDD" id="cd00099">
    <property type="entry name" value="IgV"/>
    <property type="match status" value="1"/>
</dbReference>
<dbReference type="PROSITE" id="PS50835">
    <property type="entry name" value="IG_LIKE"/>
    <property type="match status" value="1"/>
</dbReference>
<dbReference type="GO" id="GO:0008234">
    <property type="term" value="F:cysteine-type peptidase activity"/>
    <property type="evidence" value="ECO:0007669"/>
    <property type="project" value="UniProtKB-KW"/>
</dbReference>
<dbReference type="InterPro" id="IPR039417">
    <property type="entry name" value="Peptidase_C1A_papain-like"/>
</dbReference>
<dbReference type="Pfam" id="PF07686">
    <property type="entry name" value="V-set"/>
    <property type="match status" value="1"/>
</dbReference>
<dbReference type="Pfam" id="PF08246">
    <property type="entry name" value="Inhibitor_I29"/>
    <property type="match status" value="1"/>
</dbReference>
<evidence type="ECO:0000256" key="3">
    <source>
        <dbReference type="ARBA" id="ARBA00022801"/>
    </source>
</evidence>
<dbReference type="PROSITE" id="PS00640">
    <property type="entry name" value="THIOL_PROTEASE_ASN"/>
    <property type="match status" value="1"/>
</dbReference>
<dbReference type="InterPro" id="IPR036179">
    <property type="entry name" value="Ig-like_dom_sf"/>
</dbReference>
<protein>
    <recommendedName>
        <fullName evidence="6">Ig-like domain-containing protein</fullName>
    </recommendedName>
</protein>
<sequence length="435" mass="48603">MIIRLTCAGVLWALLLQLASCIDPSLDAEWRRWCLKFNKPSKQGRSAGVNRREVWEGNYQLIQAHNQRYTQGQETYDMAMNGFGDLTEEEFVERAQSPLPARHLRSTPLMLSASELREAASRLNISSIDYRDMGYITPGLCGSCWAYSATGALEAQWKRRSGRLVPLSKQQLVDCSQPTGNKGCIGGRPSLAYTYVIQNGGIQAEETYPYEMREAGCRANRSLNVVSVKDWKYVPPANEQALEDAVATIGPVAVVIDTTTRNFQFYRRGVFYDPKCSIWKQAHAVLLVGFGSEGSQEYWTIKNSWGVNWGEKGYMRLTKNQGLHCVSWAADTGVAVTRGQSATLQCPLETNLTEGMISWYKQISGEGPNLVLSYALSGYSEIRYGVGFHPDRFSVQPKTNDSQAHQLLISTTEETDSATYYCGISDRNETGQNRP</sequence>
<dbReference type="FunFam" id="3.90.70.10:FF:000006">
    <property type="entry name" value="Cathepsin S"/>
    <property type="match status" value="1"/>
</dbReference>
<keyword evidence="3" id="KW-0378">Hydrolase</keyword>
<dbReference type="InterPro" id="IPR013783">
    <property type="entry name" value="Ig-like_fold"/>
</dbReference>
<dbReference type="InterPro" id="IPR025661">
    <property type="entry name" value="Pept_asp_AS"/>
</dbReference>
<evidence type="ECO:0000313" key="7">
    <source>
        <dbReference type="EMBL" id="KAL2090140.1"/>
    </source>
</evidence>
<dbReference type="SMART" id="SM00406">
    <property type="entry name" value="IGv"/>
    <property type="match status" value="1"/>
</dbReference>
<organism evidence="7 8">
    <name type="scientific">Coilia grayii</name>
    <name type="common">Gray's grenadier anchovy</name>
    <dbReference type="NCBI Taxonomy" id="363190"/>
    <lineage>
        <taxon>Eukaryota</taxon>
        <taxon>Metazoa</taxon>
        <taxon>Chordata</taxon>
        <taxon>Craniata</taxon>
        <taxon>Vertebrata</taxon>
        <taxon>Euteleostomi</taxon>
        <taxon>Actinopterygii</taxon>
        <taxon>Neopterygii</taxon>
        <taxon>Teleostei</taxon>
        <taxon>Clupei</taxon>
        <taxon>Clupeiformes</taxon>
        <taxon>Clupeoidei</taxon>
        <taxon>Engraulidae</taxon>
        <taxon>Coilinae</taxon>
        <taxon>Coilia</taxon>
    </lineage>
</organism>
<dbReference type="PANTHER" id="PTHR12411">
    <property type="entry name" value="CYSTEINE PROTEASE FAMILY C1-RELATED"/>
    <property type="match status" value="1"/>
</dbReference>
<dbReference type="Gene3D" id="2.60.40.10">
    <property type="entry name" value="Immunoglobulins"/>
    <property type="match status" value="1"/>
</dbReference>
<dbReference type="InterPro" id="IPR007110">
    <property type="entry name" value="Ig-like_dom"/>
</dbReference>
<dbReference type="Pfam" id="PF00112">
    <property type="entry name" value="Peptidase_C1"/>
    <property type="match status" value="1"/>
</dbReference>
<evidence type="ECO:0000313" key="8">
    <source>
        <dbReference type="Proteomes" id="UP001591681"/>
    </source>
</evidence>
<keyword evidence="8" id="KW-1185">Reference proteome</keyword>
<dbReference type="InterPro" id="IPR000668">
    <property type="entry name" value="Peptidase_C1A_C"/>
</dbReference>
<keyword evidence="5" id="KW-0732">Signal</keyword>
<dbReference type="PRINTS" id="PR00705">
    <property type="entry name" value="PAPAIN"/>
</dbReference>
<reference evidence="7 8" key="1">
    <citation type="submission" date="2024-09" db="EMBL/GenBank/DDBJ databases">
        <title>A chromosome-level genome assembly of Gray's grenadier anchovy, Coilia grayii.</title>
        <authorList>
            <person name="Fu Z."/>
        </authorList>
    </citation>
    <scope>NUCLEOTIDE SEQUENCE [LARGE SCALE GENOMIC DNA]</scope>
    <source>
        <strain evidence="7">G4</strain>
        <tissue evidence="7">Muscle</tissue>
    </source>
</reference>
<name>A0ABD1JTK6_9TELE</name>
<dbReference type="SUPFAM" id="SSF48726">
    <property type="entry name" value="Immunoglobulin"/>
    <property type="match status" value="1"/>
</dbReference>
<evidence type="ECO:0000256" key="5">
    <source>
        <dbReference type="SAM" id="SignalP"/>
    </source>
</evidence>